<proteinExistence type="inferred from homology"/>
<keyword evidence="11 14" id="KW-0408">Iron</keyword>
<dbReference type="Gene3D" id="1.10.630.10">
    <property type="entry name" value="Cytochrome P450"/>
    <property type="match status" value="1"/>
</dbReference>
<dbReference type="InterPro" id="IPR036396">
    <property type="entry name" value="Cyt_P450_sf"/>
</dbReference>
<dbReference type="InterPro" id="IPR017972">
    <property type="entry name" value="Cyt_P450_CS"/>
</dbReference>
<evidence type="ECO:0000256" key="10">
    <source>
        <dbReference type="ARBA" id="ARBA00023002"/>
    </source>
</evidence>
<comment type="subcellular location">
    <subcellularLocation>
        <location evidence="4">Endoplasmic reticulum membrane</location>
        <topology evidence="4">Peripheral membrane protein</topology>
    </subcellularLocation>
    <subcellularLocation>
        <location evidence="3">Microsome membrane</location>
        <topology evidence="3">Peripheral membrane protein</topology>
    </subcellularLocation>
</comment>
<dbReference type="GO" id="GO:0005506">
    <property type="term" value="F:iron ion binding"/>
    <property type="evidence" value="ECO:0007669"/>
    <property type="project" value="InterPro"/>
</dbReference>
<evidence type="ECO:0000256" key="15">
    <source>
        <dbReference type="RuleBase" id="RU000461"/>
    </source>
</evidence>
<keyword evidence="9" id="KW-0492">Microsome</keyword>
<dbReference type="InParanoid" id="B0WXQ7"/>
<evidence type="ECO:0000256" key="13">
    <source>
        <dbReference type="ARBA" id="ARBA00023136"/>
    </source>
</evidence>
<evidence type="ECO:0000256" key="6">
    <source>
        <dbReference type="ARBA" id="ARBA00022617"/>
    </source>
</evidence>
<protein>
    <submittedName>
        <fullName evidence="16">Cytochrome P450 4V2</fullName>
    </submittedName>
</protein>
<evidence type="ECO:0000256" key="4">
    <source>
        <dbReference type="ARBA" id="ARBA00004406"/>
    </source>
</evidence>
<evidence type="ECO:0000256" key="9">
    <source>
        <dbReference type="ARBA" id="ARBA00022848"/>
    </source>
</evidence>
<dbReference type="OMA" id="TINECTE"/>
<evidence type="ECO:0000256" key="5">
    <source>
        <dbReference type="ARBA" id="ARBA00010617"/>
    </source>
</evidence>
<keyword evidence="8" id="KW-0256">Endoplasmic reticulum</keyword>
<name>B0WXQ7_CULQU</name>
<dbReference type="VEuPathDB" id="VectorBase:CQUJHB002044"/>
<dbReference type="KEGG" id="cqu:CpipJ_CPIJ011843"/>
<keyword evidence="10 15" id="KW-0560">Oxidoreductase</keyword>
<gene>
    <name evidence="17" type="primary">6044713</name>
    <name evidence="16" type="ORF">CpipJ_CPIJ011843</name>
</gene>
<dbReference type="VEuPathDB" id="VectorBase:CPIJ011843"/>
<comment type="cofactor">
    <cofactor evidence="1 14">
        <name>heme</name>
        <dbReference type="ChEBI" id="CHEBI:30413"/>
    </cofactor>
</comment>
<dbReference type="eggNOG" id="KOG0157">
    <property type="taxonomic scope" value="Eukaryota"/>
</dbReference>
<reference evidence="17" key="2">
    <citation type="submission" date="2020-05" db="UniProtKB">
        <authorList>
            <consortium name="EnsemblMetazoa"/>
        </authorList>
    </citation>
    <scope>IDENTIFICATION</scope>
    <source>
        <strain evidence="17">JHB</strain>
    </source>
</reference>
<dbReference type="EnsemblMetazoa" id="CPIJ011843-RA">
    <property type="protein sequence ID" value="CPIJ011843-PA"/>
    <property type="gene ID" value="CPIJ011843"/>
</dbReference>
<dbReference type="InterPro" id="IPR002401">
    <property type="entry name" value="Cyt_P450_E_grp-I"/>
</dbReference>
<keyword evidence="12 15" id="KW-0503">Monooxygenase</keyword>
<dbReference type="PANTHER" id="PTHR24291">
    <property type="entry name" value="CYTOCHROME P450 FAMILY 4"/>
    <property type="match status" value="1"/>
</dbReference>
<dbReference type="GO" id="GO:0020037">
    <property type="term" value="F:heme binding"/>
    <property type="evidence" value="ECO:0007669"/>
    <property type="project" value="InterPro"/>
</dbReference>
<dbReference type="EMBL" id="DS232172">
    <property type="protein sequence ID" value="EDS36717.1"/>
    <property type="molecule type" value="Genomic_DNA"/>
</dbReference>
<dbReference type="Pfam" id="PF00067">
    <property type="entry name" value="p450"/>
    <property type="match status" value="1"/>
</dbReference>
<evidence type="ECO:0000256" key="8">
    <source>
        <dbReference type="ARBA" id="ARBA00022824"/>
    </source>
</evidence>
<keyword evidence="13" id="KW-0472">Membrane</keyword>
<dbReference type="Proteomes" id="UP000002320">
    <property type="component" value="Unassembled WGS sequence"/>
</dbReference>
<dbReference type="PRINTS" id="PR00385">
    <property type="entry name" value="P450"/>
</dbReference>
<dbReference type="GO" id="GO:0004497">
    <property type="term" value="F:monooxygenase activity"/>
    <property type="evidence" value="ECO:0007669"/>
    <property type="project" value="UniProtKB-KW"/>
</dbReference>
<keyword evidence="7 14" id="KW-0479">Metal-binding</keyword>
<dbReference type="PROSITE" id="PS00086">
    <property type="entry name" value="CYTOCHROME_P450"/>
    <property type="match status" value="1"/>
</dbReference>
<accession>B0WXQ7</accession>
<dbReference type="STRING" id="7176.B0WXQ7"/>
<dbReference type="AlphaFoldDB" id="B0WXQ7"/>
<evidence type="ECO:0000256" key="12">
    <source>
        <dbReference type="ARBA" id="ARBA00023033"/>
    </source>
</evidence>
<organism>
    <name type="scientific">Culex quinquefasciatus</name>
    <name type="common">Southern house mosquito</name>
    <name type="synonym">Culex pungens</name>
    <dbReference type="NCBI Taxonomy" id="7176"/>
    <lineage>
        <taxon>Eukaryota</taxon>
        <taxon>Metazoa</taxon>
        <taxon>Ecdysozoa</taxon>
        <taxon>Arthropoda</taxon>
        <taxon>Hexapoda</taxon>
        <taxon>Insecta</taxon>
        <taxon>Pterygota</taxon>
        <taxon>Neoptera</taxon>
        <taxon>Endopterygota</taxon>
        <taxon>Diptera</taxon>
        <taxon>Nematocera</taxon>
        <taxon>Culicoidea</taxon>
        <taxon>Culicidae</taxon>
        <taxon>Culicinae</taxon>
        <taxon>Culicini</taxon>
        <taxon>Culex</taxon>
        <taxon>Culex</taxon>
    </lineage>
</organism>
<dbReference type="HOGENOM" id="CLU_001570_5_1_1"/>
<sequence>MFSICLLGAIVLSLLYWKLVRVPSYLDGISRAQPWYPVLGNALLLVRKSPETFFNAVNALFAHHNRLFQLWFGPRPVIGVSHPDLVEKVLTSMACLEKPYFYRFSRVDQGLWAASKTLWQSQRKAVNAAFSTRVLNDFIPTINECTENLISQLTSVDGAEVNVLDYAIPCALKMVCGTTLGISVTESADMEEFIKSFNSLAEIVGNRFNTLYLQPDVVYRHTPNFREEMKHREKCYNFTKKILNEKKHQNSANSSKNSKIFIEHLLDKDLVKRNFSDTEIVQNAYSMIAAGSETTAYTIANACLLLALHPDVQNKLHSEITQIFPDAHPDISPQSLSSLHETESFLKELLRLYPIAPIIARETGESFELDGVRFPKGTIFLLNFYQLHRRQDLWGADSTRFNPDRFSGERSKEPQHSFAYLPFSGGPRNCIGQWRKDIVTP</sequence>
<evidence type="ECO:0000256" key="3">
    <source>
        <dbReference type="ARBA" id="ARBA00004174"/>
    </source>
</evidence>
<comment type="function">
    <text evidence="2">May be involved in the metabolism of insect hormones and in the breakdown of synthetic insecticides.</text>
</comment>
<evidence type="ECO:0000313" key="18">
    <source>
        <dbReference type="Proteomes" id="UP000002320"/>
    </source>
</evidence>
<dbReference type="OrthoDB" id="1470350at2759"/>
<comment type="similarity">
    <text evidence="5 15">Belongs to the cytochrome P450 family.</text>
</comment>
<dbReference type="GO" id="GO:0016705">
    <property type="term" value="F:oxidoreductase activity, acting on paired donors, with incorporation or reduction of molecular oxygen"/>
    <property type="evidence" value="ECO:0007669"/>
    <property type="project" value="InterPro"/>
</dbReference>
<dbReference type="GO" id="GO:0005789">
    <property type="term" value="C:endoplasmic reticulum membrane"/>
    <property type="evidence" value="ECO:0007669"/>
    <property type="project" value="UniProtKB-SubCell"/>
</dbReference>
<evidence type="ECO:0000256" key="7">
    <source>
        <dbReference type="ARBA" id="ARBA00022723"/>
    </source>
</evidence>
<keyword evidence="6 14" id="KW-0349">Heme</keyword>
<keyword evidence="18" id="KW-1185">Reference proteome</keyword>
<evidence type="ECO:0000256" key="2">
    <source>
        <dbReference type="ARBA" id="ARBA00003690"/>
    </source>
</evidence>
<feature type="binding site" description="axial binding residue" evidence="14">
    <location>
        <position position="430"/>
    </location>
    <ligand>
        <name>heme</name>
        <dbReference type="ChEBI" id="CHEBI:30413"/>
    </ligand>
    <ligandPart>
        <name>Fe</name>
        <dbReference type="ChEBI" id="CHEBI:18248"/>
    </ligandPart>
</feature>
<evidence type="ECO:0000313" key="16">
    <source>
        <dbReference type="EMBL" id="EDS36717.1"/>
    </source>
</evidence>
<dbReference type="SUPFAM" id="SSF48264">
    <property type="entry name" value="Cytochrome P450"/>
    <property type="match status" value="1"/>
</dbReference>
<dbReference type="PRINTS" id="PR00463">
    <property type="entry name" value="EP450I"/>
</dbReference>
<evidence type="ECO:0000256" key="1">
    <source>
        <dbReference type="ARBA" id="ARBA00001971"/>
    </source>
</evidence>
<evidence type="ECO:0000256" key="14">
    <source>
        <dbReference type="PIRSR" id="PIRSR602401-1"/>
    </source>
</evidence>
<reference evidence="16" key="1">
    <citation type="submission" date="2007-03" db="EMBL/GenBank/DDBJ databases">
        <title>Annotation of Culex pipiens quinquefasciatus.</title>
        <authorList>
            <consortium name="The Broad Institute Genome Sequencing Platform"/>
            <person name="Atkinson P.W."/>
            <person name="Hemingway J."/>
            <person name="Christensen B.M."/>
            <person name="Higgs S."/>
            <person name="Kodira C."/>
            <person name="Hannick L."/>
            <person name="Megy K."/>
            <person name="O'Leary S."/>
            <person name="Pearson M."/>
            <person name="Haas B.J."/>
            <person name="Mauceli E."/>
            <person name="Wortman J.R."/>
            <person name="Lee N.H."/>
            <person name="Guigo R."/>
            <person name="Stanke M."/>
            <person name="Alvarado L."/>
            <person name="Amedeo P."/>
            <person name="Antoine C.H."/>
            <person name="Arensburger P."/>
            <person name="Bidwell S.L."/>
            <person name="Crawford M."/>
            <person name="Camaro F."/>
            <person name="Devon K."/>
            <person name="Engels R."/>
            <person name="Hammond M."/>
            <person name="Howarth C."/>
            <person name="Koehrsen M."/>
            <person name="Lawson D."/>
            <person name="Montgomery P."/>
            <person name="Nene V."/>
            <person name="Nusbaum C."/>
            <person name="Puiu D."/>
            <person name="Romero-Severson J."/>
            <person name="Severson D.W."/>
            <person name="Shumway M."/>
            <person name="Sisk P."/>
            <person name="Stolte C."/>
            <person name="Zeng Q."/>
            <person name="Eisenstadt E."/>
            <person name="Fraser-Liggett C."/>
            <person name="Strausberg R."/>
            <person name="Galagan J."/>
            <person name="Birren B."/>
            <person name="Collins F.H."/>
        </authorList>
    </citation>
    <scope>NUCLEOTIDE SEQUENCE [LARGE SCALE GENOMIC DNA]</scope>
    <source>
        <strain evidence="16">JHB</strain>
    </source>
</reference>
<dbReference type="PANTHER" id="PTHR24291:SF189">
    <property type="entry name" value="CYTOCHROME P450 4C3-RELATED"/>
    <property type="match status" value="1"/>
</dbReference>
<evidence type="ECO:0000313" key="17">
    <source>
        <dbReference type="EnsemblMetazoa" id="CPIJ011843-PA"/>
    </source>
</evidence>
<evidence type="ECO:0000256" key="11">
    <source>
        <dbReference type="ARBA" id="ARBA00023004"/>
    </source>
</evidence>
<dbReference type="InterPro" id="IPR050196">
    <property type="entry name" value="Cytochrome_P450_Monoox"/>
</dbReference>
<dbReference type="InterPro" id="IPR001128">
    <property type="entry name" value="Cyt_P450"/>
</dbReference>